<evidence type="ECO:0000313" key="10">
    <source>
        <dbReference type="Proteomes" id="UP000317638"/>
    </source>
</evidence>
<evidence type="ECO:0000256" key="7">
    <source>
        <dbReference type="RuleBase" id="RU366058"/>
    </source>
</evidence>
<dbReference type="AlphaFoldDB" id="A0A553JXG0"/>
<evidence type="ECO:0000256" key="4">
    <source>
        <dbReference type="ARBA" id="ARBA00022692"/>
    </source>
</evidence>
<reference evidence="9 10" key="1">
    <citation type="submission" date="2019-07" db="EMBL/GenBank/DDBJ databases">
        <authorList>
            <person name="Zhou L.-Y."/>
        </authorList>
    </citation>
    <scope>NUCLEOTIDE SEQUENCE [LARGE SCALE GENOMIC DNA]</scope>
    <source>
        <strain evidence="9 10">YIM 101269</strain>
    </source>
</reference>
<comment type="subcellular location">
    <subcellularLocation>
        <location evidence="1 7">Cell membrane</location>
        <topology evidence="1 7">Multi-pass membrane protein</topology>
    </subcellularLocation>
</comment>
<dbReference type="EMBL" id="VKKG01000006">
    <property type="protein sequence ID" value="TRY17110.1"/>
    <property type="molecule type" value="Genomic_DNA"/>
</dbReference>
<dbReference type="GO" id="GO:0005886">
    <property type="term" value="C:plasma membrane"/>
    <property type="evidence" value="ECO:0007669"/>
    <property type="project" value="UniProtKB-SubCell"/>
</dbReference>
<feature type="transmembrane region" description="Helical" evidence="7">
    <location>
        <begin position="97"/>
        <end position="125"/>
    </location>
</feature>
<keyword evidence="6 7" id="KW-0472">Membrane</keyword>
<evidence type="ECO:0000313" key="9">
    <source>
        <dbReference type="EMBL" id="TRY17110.1"/>
    </source>
</evidence>
<dbReference type="InterPro" id="IPR032816">
    <property type="entry name" value="VTT_dom"/>
</dbReference>
<organism evidence="9 10">
    <name type="scientific">Tessaracoccus rhinocerotis</name>
    <dbReference type="NCBI Taxonomy" id="1689449"/>
    <lineage>
        <taxon>Bacteria</taxon>
        <taxon>Bacillati</taxon>
        <taxon>Actinomycetota</taxon>
        <taxon>Actinomycetes</taxon>
        <taxon>Propionibacteriales</taxon>
        <taxon>Propionibacteriaceae</taxon>
        <taxon>Tessaracoccus</taxon>
    </lineage>
</organism>
<comment type="similarity">
    <text evidence="2 7">Belongs to the TVP38/TMEM64 family.</text>
</comment>
<dbReference type="Proteomes" id="UP000317638">
    <property type="component" value="Unassembled WGS sequence"/>
</dbReference>
<dbReference type="InterPro" id="IPR015414">
    <property type="entry name" value="TMEM64"/>
</dbReference>
<accession>A0A553JXG0</accession>
<comment type="caution">
    <text evidence="9">The sequence shown here is derived from an EMBL/GenBank/DDBJ whole genome shotgun (WGS) entry which is preliminary data.</text>
</comment>
<feature type="transmembrane region" description="Helical" evidence="7">
    <location>
        <begin position="212"/>
        <end position="233"/>
    </location>
</feature>
<keyword evidence="3 7" id="KW-1003">Cell membrane</keyword>
<dbReference type="OrthoDB" id="5242213at2"/>
<evidence type="ECO:0000256" key="3">
    <source>
        <dbReference type="ARBA" id="ARBA00022475"/>
    </source>
</evidence>
<name>A0A553JXG0_9ACTN</name>
<feature type="transmembrane region" description="Helical" evidence="7">
    <location>
        <begin position="184"/>
        <end position="206"/>
    </location>
</feature>
<dbReference type="PANTHER" id="PTHR12677">
    <property type="entry name" value="GOLGI APPARATUS MEMBRANE PROTEIN TVP38-RELATED"/>
    <property type="match status" value="1"/>
</dbReference>
<evidence type="ECO:0000256" key="2">
    <source>
        <dbReference type="ARBA" id="ARBA00008640"/>
    </source>
</evidence>
<sequence>MTTSEQPAIQVRPSTGGQSGIQWTWVLRTGLLLVLAAVMLWLVFNVEMPSIGEIPGYVRGMRTTVVDLGFWAIPAFIGLYAAVALTPIPVTVMAVSAGILFGTVVGSAASVVGVLIGCWGAYWLARAAGHQVVRKILGRRGASIEERLDDKGFEAVFLLRVLPGLPYWPVNYGSGAFGVTQRNFVVATAMAAIPGQISLVAIGAFVVDPSLLNGLVVAVAWAVVLVMTIWAYLSVRGKTDVSLPGADLAESAD</sequence>
<dbReference type="RefSeq" id="WP_143939253.1">
    <property type="nucleotide sequence ID" value="NZ_VKKG01000006.1"/>
</dbReference>
<feature type="transmembrane region" description="Helical" evidence="7">
    <location>
        <begin position="65"/>
        <end position="85"/>
    </location>
</feature>
<dbReference type="Pfam" id="PF09335">
    <property type="entry name" value="VTT_dom"/>
    <property type="match status" value="1"/>
</dbReference>
<evidence type="ECO:0000259" key="8">
    <source>
        <dbReference type="Pfam" id="PF09335"/>
    </source>
</evidence>
<evidence type="ECO:0000256" key="5">
    <source>
        <dbReference type="ARBA" id="ARBA00022989"/>
    </source>
</evidence>
<keyword evidence="5 7" id="KW-1133">Transmembrane helix</keyword>
<gene>
    <name evidence="9" type="ORF">FOJ82_14795</name>
</gene>
<evidence type="ECO:0000256" key="1">
    <source>
        <dbReference type="ARBA" id="ARBA00004651"/>
    </source>
</evidence>
<evidence type="ECO:0000256" key="6">
    <source>
        <dbReference type="ARBA" id="ARBA00023136"/>
    </source>
</evidence>
<feature type="domain" description="VTT" evidence="8">
    <location>
        <begin position="88"/>
        <end position="204"/>
    </location>
</feature>
<dbReference type="PANTHER" id="PTHR12677:SF59">
    <property type="entry name" value="GOLGI APPARATUS MEMBRANE PROTEIN TVP38-RELATED"/>
    <property type="match status" value="1"/>
</dbReference>
<keyword evidence="4 7" id="KW-0812">Transmembrane</keyword>
<feature type="transmembrane region" description="Helical" evidence="7">
    <location>
        <begin position="25"/>
        <end position="44"/>
    </location>
</feature>
<proteinExistence type="inferred from homology"/>
<keyword evidence="10" id="KW-1185">Reference proteome</keyword>
<protein>
    <recommendedName>
        <fullName evidence="7">TVP38/TMEM64 family membrane protein</fullName>
    </recommendedName>
</protein>